<dbReference type="RefSeq" id="WP_343132112.1">
    <property type="nucleotide sequence ID" value="NZ_JBCITK010000001.1"/>
</dbReference>
<dbReference type="PANTHER" id="PTHR43842">
    <property type="entry name" value="PROPIONYL-COA CARBOXYLASE BETA CHAIN"/>
    <property type="match status" value="1"/>
</dbReference>
<dbReference type="EC" id="6.-.-.-" evidence="4"/>
<keyword evidence="4" id="KW-0436">Ligase</keyword>
<evidence type="ECO:0000313" key="4">
    <source>
        <dbReference type="EMBL" id="MEN0644230.1"/>
    </source>
</evidence>
<evidence type="ECO:0000259" key="2">
    <source>
        <dbReference type="PROSITE" id="PS50980"/>
    </source>
</evidence>
<feature type="region of interest" description="Disordered" evidence="1">
    <location>
        <begin position="1"/>
        <end position="25"/>
    </location>
</feature>
<dbReference type="InterPro" id="IPR051047">
    <property type="entry name" value="AccD/PCCB"/>
</dbReference>
<organism evidence="4 5">
    <name type="scientific">Alkalicoccobacillus gibsonii</name>
    <dbReference type="NCBI Taxonomy" id="79881"/>
    <lineage>
        <taxon>Bacteria</taxon>
        <taxon>Bacillati</taxon>
        <taxon>Bacillota</taxon>
        <taxon>Bacilli</taxon>
        <taxon>Bacillales</taxon>
        <taxon>Bacillaceae</taxon>
        <taxon>Alkalicoccobacillus</taxon>
    </lineage>
</organism>
<dbReference type="InterPro" id="IPR029045">
    <property type="entry name" value="ClpP/crotonase-like_dom_sf"/>
</dbReference>
<dbReference type="Gene3D" id="3.90.226.10">
    <property type="entry name" value="2-enoyl-CoA Hydratase, Chain A, domain 1"/>
    <property type="match status" value="2"/>
</dbReference>
<dbReference type="PROSITE" id="PS50989">
    <property type="entry name" value="COA_CT_CTER"/>
    <property type="match status" value="1"/>
</dbReference>
<dbReference type="EMBL" id="JBCITK010000001">
    <property type="protein sequence ID" value="MEN0644230.1"/>
    <property type="molecule type" value="Genomic_DNA"/>
</dbReference>
<evidence type="ECO:0000259" key="3">
    <source>
        <dbReference type="PROSITE" id="PS50989"/>
    </source>
</evidence>
<dbReference type="InterPro" id="IPR011763">
    <property type="entry name" value="COA_CT_C"/>
</dbReference>
<evidence type="ECO:0000256" key="1">
    <source>
        <dbReference type="SAM" id="MobiDB-lite"/>
    </source>
</evidence>
<dbReference type="InterPro" id="IPR011762">
    <property type="entry name" value="COA_CT_N"/>
</dbReference>
<feature type="domain" description="CoA carboxyltransferase N-terminal" evidence="2">
    <location>
        <begin position="1"/>
        <end position="238"/>
    </location>
</feature>
<gene>
    <name evidence="4" type="ORF">MKY91_13845</name>
</gene>
<sequence length="487" mass="52780">MIQSEEQKKKEKQHKKEKKTAQERLDELLDSGSWTEYQQFTAGSEQDKSYPNDGVIIGVGTIHGVKVCVYAQDFTVAGGSLGKIHAQKIAWIMDLAYDMNAPIIGLNDSGGARIQEGIEALSGYGSIFYRNATYSGVIPQISLIVGPCAGGAVYSPALTDFIFMVEKTSQMFITGPKVVQAVTGSASCPEELGGAAMHATISGNAHVISQTEEQLFQQVRALICAWKTVQTSDVIAPNVKQMDYLLPDDSKKGYDSKKVICGIVDVDSFYEIHEKFARNIVVGFAKLNGEPIGIIATNPKVKAGCIDVDASDKAARFVRFCDAFGHPLLVLEDVSGFMPGVDQEQAGLIRHGAKIIYAFATATVPRITVVTRKAYGGAFVALNSKAIGADFVFAWPASEISVIGPEGASSIIYAKEIHESANPEQTKKEKMDAYRKQYASIYKAAEVGLIDDIISPSETRERLIQSFALVVNKKRSLPGRKHGNIPL</sequence>
<feature type="domain" description="CoA carboxyltransferase C-terminal" evidence="3">
    <location>
        <begin position="237"/>
        <end position="469"/>
    </location>
</feature>
<dbReference type="SUPFAM" id="SSF52096">
    <property type="entry name" value="ClpP/crotonase"/>
    <property type="match status" value="2"/>
</dbReference>
<protein>
    <submittedName>
        <fullName evidence="4">Acyl-CoA carboxylase subunit beta</fullName>
        <ecNumber evidence="4">6.-.-.-</ecNumber>
    </submittedName>
</protein>
<dbReference type="Pfam" id="PF01039">
    <property type="entry name" value="Carboxyl_trans"/>
    <property type="match status" value="1"/>
</dbReference>
<dbReference type="GO" id="GO:0016874">
    <property type="term" value="F:ligase activity"/>
    <property type="evidence" value="ECO:0007669"/>
    <property type="project" value="UniProtKB-KW"/>
</dbReference>
<evidence type="ECO:0000313" key="5">
    <source>
        <dbReference type="Proteomes" id="UP001418796"/>
    </source>
</evidence>
<accession>A0ABU9VJZ0</accession>
<dbReference type="InterPro" id="IPR034733">
    <property type="entry name" value="AcCoA_carboxyl_beta"/>
</dbReference>
<reference evidence="4 5" key="1">
    <citation type="submission" date="2024-03" db="EMBL/GenBank/DDBJ databases">
        <title>Bacilli Hybrid Assemblies.</title>
        <authorList>
            <person name="Kovac J."/>
        </authorList>
    </citation>
    <scope>NUCLEOTIDE SEQUENCE [LARGE SCALE GENOMIC DNA]</scope>
    <source>
        <strain evidence="4 5">FSL R7-0666</strain>
    </source>
</reference>
<proteinExistence type="predicted"/>
<dbReference type="Proteomes" id="UP001418796">
    <property type="component" value="Unassembled WGS sequence"/>
</dbReference>
<keyword evidence="5" id="KW-1185">Reference proteome</keyword>
<name>A0ABU9VJZ0_9BACI</name>
<comment type="caution">
    <text evidence="4">The sequence shown here is derived from an EMBL/GenBank/DDBJ whole genome shotgun (WGS) entry which is preliminary data.</text>
</comment>
<dbReference type="PROSITE" id="PS50980">
    <property type="entry name" value="COA_CT_NTER"/>
    <property type="match status" value="1"/>
</dbReference>
<dbReference type="PANTHER" id="PTHR43842:SF2">
    <property type="entry name" value="PROPIONYL-COA CARBOXYLASE BETA CHAIN, MITOCHONDRIAL"/>
    <property type="match status" value="1"/>
</dbReference>